<evidence type="ECO:0000256" key="1">
    <source>
        <dbReference type="SAM" id="MobiDB-lite"/>
    </source>
</evidence>
<protein>
    <recommendedName>
        <fullName evidence="3">DUF2800 domain-containing protein</fullName>
    </recommendedName>
</protein>
<feature type="compositionally biased region" description="Polar residues" evidence="1">
    <location>
        <begin position="394"/>
        <end position="407"/>
    </location>
</feature>
<accession>A0A0F9NTJ5</accession>
<dbReference type="InterPro" id="IPR021229">
    <property type="entry name" value="DUF2800"/>
</dbReference>
<gene>
    <name evidence="2" type="ORF">LCGC14_0986850</name>
</gene>
<dbReference type="EMBL" id="LAZR01003720">
    <property type="protein sequence ID" value="KKN15367.1"/>
    <property type="molecule type" value="Genomic_DNA"/>
</dbReference>
<feature type="region of interest" description="Disordered" evidence="1">
    <location>
        <begin position="378"/>
        <end position="416"/>
    </location>
</feature>
<dbReference type="AlphaFoldDB" id="A0A0F9NTJ5"/>
<evidence type="ECO:0008006" key="3">
    <source>
        <dbReference type="Google" id="ProtNLM"/>
    </source>
</evidence>
<name>A0A0F9NTJ5_9ZZZZ</name>
<organism evidence="2">
    <name type="scientific">marine sediment metagenome</name>
    <dbReference type="NCBI Taxonomy" id="412755"/>
    <lineage>
        <taxon>unclassified sequences</taxon>
        <taxon>metagenomes</taxon>
        <taxon>ecological metagenomes</taxon>
    </lineage>
</organism>
<evidence type="ECO:0000313" key="2">
    <source>
        <dbReference type="EMBL" id="KKN15367.1"/>
    </source>
</evidence>
<sequence>MPGKHAVLAPSKAPQWMNCVGSIAATQDIPDEPSEFAAEGSVAHEIAARCLKLDTNAALYIGEELESDGFKFTVDAEMAEFVQIYVDEIREIPGEQKDIEELLDMLPVYGVDNQFGTGDTIILNTAEAILEVHDLKFGRGVTVYAEDNEQLYSYGAAAYKLYESVCDWEVIKVCIHQPRIFGHYDEYTLTPAEIEAFILRASVAAERAMALIGADADTIKANLTPTPKGCRWCPLKDFGRCEALTNYVHETVFDNFTDLTQPEELTVRDTIELKPEGLAACLDRLDIIAKWAAGISAAGLARVKGGLELPGYKMVAGKKGSRAWKDEEAEKIMKAARIHANVMYNKKLITPTVAQKLFKDKKPKIWNKLLAIITQSDGKPSLAPESDKRPAMATASQFEDVSSISTQDAEDFSDII</sequence>
<reference evidence="2" key="1">
    <citation type="journal article" date="2015" name="Nature">
        <title>Complex archaea that bridge the gap between prokaryotes and eukaryotes.</title>
        <authorList>
            <person name="Spang A."/>
            <person name="Saw J.H."/>
            <person name="Jorgensen S.L."/>
            <person name="Zaremba-Niedzwiedzka K."/>
            <person name="Martijn J."/>
            <person name="Lind A.E."/>
            <person name="van Eijk R."/>
            <person name="Schleper C."/>
            <person name="Guy L."/>
            <person name="Ettema T.J."/>
        </authorList>
    </citation>
    <scope>NUCLEOTIDE SEQUENCE</scope>
</reference>
<comment type="caution">
    <text evidence="2">The sequence shown here is derived from an EMBL/GenBank/DDBJ whole genome shotgun (WGS) entry which is preliminary data.</text>
</comment>
<proteinExistence type="predicted"/>
<dbReference type="Pfam" id="PF10926">
    <property type="entry name" value="DUF2800"/>
    <property type="match status" value="1"/>
</dbReference>